<keyword evidence="9" id="KW-0234">DNA repair</keyword>
<dbReference type="PANTHER" id="PTHR47707">
    <property type="entry name" value="8-OXO-DGTP DIPHOSPHATASE"/>
    <property type="match status" value="1"/>
</dbReference>
<comment type="cofactor">
    <cofactor evidence="1">
        <name>Mg(2+)</name>
        <dbReference type="ChEBI" id="CHEBI:18420"/>
    </cofactor>
</comment>
<dbReference type="RefSeq" id="WP_171294037.1">
    <property type="nucleotide sequence ID" value="NZ_BAABHT010000005.1"/>
</dbReference>
<accession>A0A240EBI9</accession>
<dbReference type="PANTHER" id="PTHR47707:SF1">
    <property type="entry name" value="NUDIX HYDROLASE FAMILY PROTEIN"/>
    <property type="match status" value="1"/>
</dbReference>
<dbReference type="InterPro" id="IPR022998">
    <property type="entry name" value="ThiamineP_synth_TenI"/>
</dbReference>
<protein>
    <recommendedName>
        <fullName evidence="13">8-oxo-dGTP diphosphatase</fullName>
        <ecNumber evidence="12">3.6.1.55</ecNumber>
    </recommendedName>
    <alternativeName>
        <fullName evidence="16">7,8-dihydro-8-oxoguanine-triphosphatase</fullName>
    </alternativeName>
    <alternativeName>
        <fullName evidence="15">Mutator protein MutT</fullName>
    </alternativeName>
    <alternativeName>
        <fullName evidence="14">dGTP pyrophosphohydrolase</fullName>
    </alternativeName>
</protein>
<keyword evidence="7" id="KW-0378">Hydrolase</keyword>
<keyword evidence="8" id="KW-0460">Magnesium</keyword>
<keyword evidence="19" id="KW-1185">Reference proteome</keyword>
<evidence type="ECO:0000256" key="8">
    <source>
        <dbReference type="ARBA" id="ARBA00022842"/>
    </source>
</evidence>
<evidence type="ECO:0000256" key="2">
    <source>
        <dbReference type="ARBA" id="ARBA00005582"/>
    </source>
</evidence>
<evidence type="ECO:0000256" key="9">
    <source>
        <dbReference type="ARBA" id="ARBA00023204"/>
    </source>
</evidence>
<evidence type="ECO:0000313" key="18">
    <source>
        <dbReference type="EMBL" id="SNX45559.1"/>
    </source>
</evidence>
<dbReference type="GO" id="GO:0044715">
    <property type="term" value="F:8-oxo-dGDP phosphatase activity"/>
    <property type="evidence" value="ECO:0007669"/>
    <property type="project" value="TreeGrafter"/>
</dbReference>
<evidence type="ECO:0000256" key="5">
    <source>
        <dbReference type="ARBA" id="ARBA00022723"/>
    </source>
</evidence>
<evidence type="ECO:0000256" key="3">
    <source>
        <dbReference type="ARBA" id="ARBA00022457"/>
    </source>
</evidence>
<evidence type="ECO:0000256" key="14">
    <source>
        <dbReference type="ARBA" id="ARBA00041592"/>
    </source>
</evidence>
<keyword evidence="6" id="KW-0227">DNA damage</keyword>
<evidence type="ECO:0000256" key="1">
    <source>
        <dbReference type="ARBA" id="ARBA00001946"/>
    </source>
</evidence>
<dbReference type="AlphaFoldDB" id="A0A240EBI9"/>
<dbReference type="EMBL" id="OANT01000005">
    <property type="protein sequence ID" value="SNX45559.1"/>
    <property type="molecule type" value="Genomic_DNA"/>
</dbReference>
<gene>
    <name evidence="18" type="ORF">SAMN05421731_105113</name>
</gene>
<dbReference type="Gene3D" id="3.20.20.70">
    <property type="entry name" value="Aldolase class I"/>
    <property type="match status" value="1"/>
</dbReference>
<name>A0A240EBI9_9GAMM</name>
<dbReference type="Pfam" id="PF02581">
    <property type="entry name" value="TMP-TENI"/>
    <property type="match status" value="1"/>
</dbReference>
<dbReference type="InterPro" id="IPR015797">
    <property type="entry name" value="NUDIX_hydrolase-like_dom_sf"/>
</dbReference>
<comment type="catalytic activity">
    <reaction evidence="11">
        <text>8-oxo-GTP + H2O = 8-oxo-GMP + diphosphate + H(+)</text>
        <dbReference type="Rhea" id="RHEA:67616"/>
        <dbReference type="ChEBI" id="CHEBI:15377"/>
        <dbReference type="ChEBI" id="CHEBI:15378"/>
        <dbReference type="ChEBI" id="CHEBI:33019"/>
        <dbReference type="ChEBI" id="CHEBI:143553"/>
        <dbReference type="ChEBI" id="CHEBI:145694"/>
    </reaction>
</comment>
<reference evidence="19" key="1">
    <citation type="submission" date="2016-09" db="EMBL/GenBank/DDBJ databases">
        <authorList>
            <person name="Varghese N."/>
            <person name="Submissions S."/>
        </authorList>
    </citation>
    <scope>NUCLEOTIDE SEQUENCE [LARGE SCALE GENOMIC DNA]</scope>
    <source>
        <strain evidence="19">ANC 4466</strain>
    </source>
</reference>
<keyword evidence="3" id="KW-0515">Mutator protein</keyword>
<dbReference type="InterPro" id="IPR013785">
    <property type="entry name" value="Aldolase_TIM"/>
</dbReference>
<dbReference type="Gene3D" id="3.90.79.10">
    <property type="entry name" value="Nucleoside Triphosphate Pyrophosphohydrolase"/>
    <property type="match status" value="1"/>
</dbReference>
<evidence type="ECO:0000313" key="19">
    <source>
        <dbReference type="Proteomes" id="UP000219042"/>
    </source>
</evidence>
<comment type="catalytic activity">
    <reaction evidence="10">
        <text>8-oxo-dGTP + H2O = 8-oxo-dGMP + diphosphate + H(+)</text>
        <dbReference type="Rhea" id="RHEA:31575"/>
        <dbReference type="ChEBI" id="CHEBI:15377"/>
        <dbReference type="ChEBI" id="CHEBI:15378"/>
        <dbReference type="ChEBI" id="CHEBI:33019"/>
        <dbReference type="ChEBI" id="CHEBI:63224"/>
        <dbReference type="ChEBI" id="CHEBI:77896"/>
        <dbReference type="EC" id="3.6.1.55"/>
    </reaction>
</comment>
<evidence type="ECO:0000256" key="13">
    <source>
        <dbReference type="ARBA" id="ARBA00040794"/>
    </source>
</evidence>
<evidence type="ECO:0000256" key="12">
    <source>
        <dbReference type="ARBA" id="ARBA00038905"/>
    </source>
</evidence>
<comment type="similarity">
    <text evidence="2">Belongs to the Nudix hydrolase family.</text>
</comment>
<keyword evidence="4" id="KW-0235">DNA replication</keyword>
<dbReference type="GO" id="GO:0006260">
    <property type="term" value="P:DNA replication"/>
    <property type="evidence" value="ECO:0007669"/>
    <property type="project" value="UniProtKB-KW"/>
</dbReference>
<dbReference type="SUPFAM" id="SSF51391">
    <property type="entry name" value="Thiamin phosphate synthase"/>
    <property type="match status" value="1"/>
</dbReference>
<dbReference type="EC" id="3.6.1.55" evidence="12"/>
<evidence type="ECO:0000256" key="6">
    <source>
        <dbReference type="ARBA" id="ARBA00022763"/>
    </source>
</evidence>
<dbReference type="InterPro" id="IPR036206">
    <property type="entry name" value="ThiamineP_synth_sf"/>
</dbReference>
<evidence type="ECO:0000256" key="4">
    <source>
        <dbReference type="ARBA" id="ARBA00022705"/>
    </source>
</evidence>
<dbReference type="InterPro" id="IPR029119">
    <property type="entry name" value="MutY_C"/>
</dbReference>
<dbReference type="Proteomes" id="UP000219042">
    <property type="component" value="Unassembled WGS sequence"/>
</dbReference>
<dbReference type="CDD" id="cd03425">
    <property type="entry name" value="NUDIX_MutT_NudA_like"/>
    <property type="match status" value="1"/>
</dbReference>
<proteinExistence type="inferred from homology"/>
<dbReference type="PROSITE" id="PS51462">
    <property type="entry name" value="NUDIX"/>
    <property type="match status" value="1"/>
</dbReference>
<keyword evidence="5" id="KW-0479">Metal-binding</keyword>
<dbReference type="InterPro" id="IPR000086">
    <property type="entry name" value="NUDIX_hydrolase_dom"/>
</dbReference>
<dbReference type="GO" id="GO:0035539">
    <property type="term" value="F:8-oxo-7,8-dihydrodeoxyguanosine triphosphate pyrophosphatase activity"/>
    <property type="evidence" value="ECO:0007669"/>
    <property type="project" value="UniProtKB-EC"/>
</dbReference>
<sequence length="301" mass="34055">MQKVVHVAIGLIVHQGKILVAWRDEQLHQGGCYEFPGGKVEPFEDSRQAVLREIKEEVNIDVNVIKLFHSLQFEYPDRHVKLDFYLCRLIDSAQPAFLRWQWVDLDQLSQLTFPAANDVIVKRLNWARLLAVSPENIGAYQPKNNIELCYLRTSTLPDIKLINQIQAYLPHSKLIVRLEDYLVLDQAVREQVFAIHLNGCQLTQCQNLASYENINVIAACHSAADIDKANQLGCDAVLLSPVLATPSHPEQQGMGWQQFHHLATQAEMPVYALGGMRIEDLPIAQQHAAYGIAGISDFWTN</sequence>
<dbReference type="GO" id="GO:0046872">
    <property type="term" value="F:metal ion binding"/>
    <property type="evidence" value="ECO:0007669"/>
    <property type="project" value="UniProtKB-KW"/>
</dbReference>
<evidence type="ECO:0000259" key="17">
    <source>
        <dbReference type="PROSITE" id="PS51462"/>
    </source>
</evidence>
<dbReference type="GO" id="GO:0044716">
    <property type="term" value="F:8-oxo-GDP phosphatase activity"/>
    <property type="evidence" value="ECO:0007669"/>
    <property type="project" value="TreeGrafter"/>
</dbReference>
<evidence type="ECO:0000256" key="10">
    <source>
        <dbReference type="ARBA" id="ARBA00035861"/>
    </source>
</evidence>
<dbReference type="Pfam" id="PF14815">
    <property type="entry name" value="NUDIX_4"/>
    <property type="match status" value="1"/>
</dbReference>
<dbReference type="GO" id="GO:0008413">
    <property type="term" value="F:8-oxo-7,8-dihydroguanosine triphosphate pyrophosphatase activity"/>
    <property type="evidence" value="ECO:0007669"/>
    <property type="project" value="TreeGrafter"/>
</dbReference>
<feature type="domain" description="Nudix hydrolase" evidence="17">
    <location>
        <begin position="2"/>
        <end position="129"/>
    </location>
</feature>
<evidence type="ECO:0000256" key="11">
    <source>
        <dbReference type="ARBA" id="ARBA00036904"/>
    </source>
</evidence>
<dbReference type="InterPro" id="IPR047127">
    <property type="entry name" value="MutT-like"/>
</dbReference>
<evidence type="ECO:0000256" key="15">
    <source>
        <dbReference type="ARBA" id="ARBA00041979"/>
    </source>
</evidence>
<dbReference type="GO" id="GO:0009228">
    <property type="term" value="P:thiamine biosynthetic process"/>
    <property type="evidence" value="ECO:0007669"/>
    <property type="project" value="UniProtKB-KW"/>
</dbReference>
<dbReference type="SUPFAM" id="SSF55811">
    <property type="entry name" value="Nudix"/>
    <property type="match status" value="1"/>
</dbReference>
<dbReference type="GO" id="GO:0006281">
    <property type="term" value="P:DNA repair"/>
    <property type="evidence" value="ECO:0007669"/>
    <property type="project" value="UniProtKB-KW"/>
</dbReference>
<dbReference type="InterPro" id="IPR020084">
    <property type="entry name" value="NUDIX_hydrolase_CS"/>
</dbReference>
<evidence type="ECO:0000256" key="7">
    <source>
        <dbReference type="ARBA" id="ARBA00022801"/>
    </source>
</evidence>
<dbReference type="PROSITE" id="PS00893">
    <property type="entry name" value="NUDIX_BOX"/>
    <property type="match status" value="1"/>
</dbReference>
<evidence type="ECO:0000256" key="16">
    <source>
        <dbReference type="ARBA" id="ARBA00042798"/>
    </source>
</evidence>
<organism evidence="18 19">
    <name type="scientific">Acinetobacter puyangensis</name>
    <dbReference type="NCBI Taxonomy" id="1096779"/>
    <lineage>
        <taxon>Bacteria</taxon>
        <taxon>Pseudomonadati</taxon>
        <taxon>Pseudomonadota</taxon>
        <taxon>Gammaproteobacteria</taxon>
        <taxon>Moraxellales</taxon>
        <taxon>Moraxellaceae</taxon>
        <taxon>Acinetobacter</taxon>
    </lineage>
</organism>